<feature type="compositionally biased region" description="Polar residues" evidence="1">
    <location>
        <begin position="1"/>
        <end position="10"/>
    </location>
</feature>
<comment type="caution">
    <text evidence="2">The sequence shown here is derived from an EMBL/GenBank/DDBJ whole genome shotgun (WGS) entry which is preliminary data.</text>
</comment>
<dbReference type="AlphaFoldDB" id="A0A369J9A6"/>
<dbReference type="EMBL" id="LUEZ02000120">
    <property type="protein sequence ID" value="RDB17015.1"/>
    <property type="molecule type" value="Genomic_DNA"/>
</dbReference>
<keyword evidence="3" id="KW-1185">Reference proteome</keyword>
<organism evidence="2 3">
    <name type="scientific">Hypsizygus marmoreus</name>
    <name type="common">White beech mushroom</name>
    <name type="synonym">Agaricus marmoreus</name>
    <dbReference type="NCBI Taxonomy" id="39966"/>
    <lineage>
        <taxon>Eukaryota</taxon>
        <taxon>Fungi</taxon>
        <taxon>Dikarya</taxon>
        <taxon>Basidiomycota</taxon>
        <taxon>Agaricomycotina</taxon>
        <taxon>Agaricomycetes</taxon>
        <taxon>Agaricomycetidae</taxon>
        <taxon>Agaricales</taxon>
        <taxon>Tricholomatineae</taxon>
        <taxon>Lyophyllaceae</taxon>
        <taxon>Hypsizygus</taxon>
    </lineage>
</organism>
<feature type="region of interest" description="Disordered" evidence="1">
    <location>
        <begin position="1"/>
        <end position="67"/>
    </location>
</feature>
<evidence type="ECO:0000313" key="3">
    <source>
        <dbReference type="Proteomes" id="UP000076154"/>
    </source>
</evidence>
<accession>A0A369J9A6</accession>
<evidence type="ECO:0000313" key="2">
    <source>
        <dbReference type="EMBL" id="RDB17015.1"/>
    </source>
</evidence>
<proteinExistence type="predicted"/>
<gene>
    <name evidence="2" type="ORF">Hypma_002054</name>
</gene>
<reference evidence="2" key="1">
    <citation type="submission" date="2018-04" db="EMBL/GenBank/DDBJ databases">
        <title>Whole genome sequencing of Hypsizygus marmoreus.</title>
        <authorList>
            <person name="Choi I.-G."/>
            <person name="Min B."/>
            <person name="Kim J.-G."/>
            <person name="Kim S."/>
            <person name="Oh Y.-L."/>
            <person name="Kong W.-S."/>
            <person name="Park H."/>
            <person name="Jeong J."/>
            <person name="Song E.-S."/>
        </authorList>
    </citation>
    <scope>NUCLEOTIDE SEQUENCE [LARGE SCALE GENOMIC DNA]</scope>
    <source>
        <strain evidence="2">51987-8</strain>
    </source>
</reference>
<sequence>MGGGSASHNCIASAPSRTPADSHAYAPGSREASHQPGMVATSAKKGLPTNAVSNTVVSDRLPLAPLA</sequence>
<dbReference type="InParanoid" id="A0A369J9A6"/>
<name>A0A369J9A6_HYPMA</name>
<protein>
    <submittedName>
        <fullName evidence="2">Uncharacterized protein</fullName>
    </submittedName>
</protein>
<dbReference type="Proteomes" id="UP000076154">
    <property type="component" value="Unassembled WGS sequence"/>
</dbReference>
<evidence type="ECO:0000256" key="1">
    <source>
        <dbReference type="SAM" id="MobiDB-lite"/>
    </source>
</evidence>